<keyword evidence="11" id="KW-0472">Membrane</keyword>
<proteinExistence type="inferred from homology"/>
<keyword evidence="3" id="KW-0813">Transport</keyword>
<evidence type="ECO:0000313" key="18">
    <source>
        <dbReference type="Proteomes" id="UP000238034"/>
    </source>
</evidence>
<evidence type="ECO:0000256" key="4">
    <source>
        <dbReference type="ARBA" id="ARBA00022452"/>
    </source>
</evidence>
<dbReference type="GO" id="GO:0015159">
    <property type="term" value="F:polysaccharide transmembrane transporter activity"/>
    <property type="evidence" value="ECO:0007669"/>
    <property type="project" value="InterPro"/>
</dbReference>
<dbReference type="GO" id="GO:0006811">
    <property type="term" value="P:monoatomic ion transport"/>
    <property type="evidence" value="ECO:0007669"/>
    <property type="project" value="UniProtKB-KW"/>
</dbReference>
<evidence type="ECO:0000256" key="5">
    <source>
        <dbReference type="ARBA" id="ARBA00022597"/>
    </source>
</evidence>
<dbReference type="PROSITE" id="PS51257">
    <property type="entry name" value="PROKAR_LIPOPROTEIN"/>
    <property type="match status" value="1"/>
</dbReference>
<name>A0A2T0U9F6_9SPHI</name>
<evidence type="ECO:0000256" key="2">
    <source>
        <dbReference type="ARBA" id="ARBA00009450"/>
    </source>
</evidence>
<evidence type="ECO:0000256" key="9">
    <source>
        <dbReference type="ARBA" id="ARBA00023065"/>
    </source>
</evidence>
<dbReference type="Pfam" id="PF22461">
    <property type="entry name" value="SLBB_2"/>
    <property type="match status" value="1"/>
</dbReference>
<keyword evidence="18" id="KW-1185">Reference proteome</keyword>
<dbReference type="OrthoDB" id="662756at2"/>
<keyword evidence="7" id="KW-0732">Signal</keyword>
<keyword evidence="8" id="KW-0625">Polysaccharide transport</keyword>
<feature type="domain" description="SLBB" evidence="16">
    <location>
        <begin position="132"/>
        <end position="211"/>
    </location>
</feature>
<keyword evidence="14" id="KW-0449">Lipoprotein</keyword>
<evidence type="ECO:0000259" key="15">
    <source>
        <dbReference type="Pfam" id="PF02563"/>
    </source>
</evidence>
<gene>
    <name evidence="17" type="ORF">B0I27_102265</name>
</gene>
<keyword evidence="6" id="KW-0812">Transmembrane</keyword>
<sequence>MSKSYFHTLFFLSVIMLSSCSTYKTIPYFQDLDKTKITQQEIKNNSPLKIQSGDILGIVVGSLNPDAWTDGNKNGETALGYKVDEAGNISLPLIGLVKVGNLTTAQARELIESRLTKYLKSPAVNLSVLNFKISVLGDVNRPNVYPIPSEQVTITEALSLAGDLQITGMRQNILLIREQDGVRKYIPVDLTSAGLFQSEYYYLRNNDIIYVTPDKNKAAAVDQSARNIGFVLSAISILTLIATQIL</sequence>
<dbReference type="Proteomes" id="UP000238034">
    <property type="component" value="Unassembled WGS sequence"/>
</dbReference>
<organism evidence="17 18">
    <name type="scientific">Arcticibacter pallidicorallinus</name>
    <dbReference type="NCBI Taxonomy" id="1259464"/>
    <lineage>
        <taxon>Bacteria</taxon>
        <taxon>Pseudomonadati</taxon>
        <taxon>Bacteroidota</taxon>
        <taxon>Sphingobacteriia</taxon>
        <taxon>Sphingobacteriales</taxon>
        <taxon>Sphingobacteriaceae</taxon>
        <taxon>Arcticibacter</taxon>
    </lineage>
</organism>
<reference evidence="17 18" key="1">
    <citation type="submission" date="2018-03" db="EMBL/GenBank/DDBJ databases">
        <title>Genomic Encyclopedia of Type Strains, Phase III (KMG-III): the genomes of soil and plant-associated and newly described type strains.</title>
        <authorList>
            <person name="Whitman W."/>
        </authorList>
    </citation>
    <scope>NUCLEOTIDE SEQUENCE [LARGE SCALE GENOMIC DNA]</scope>
    <source>
        <strain evidence="17 18">CGMCC 1.9313</strain>
    </source>
</reference>
<evidence type="ECO:0000259" key="16">
    <source>
        <dbReference type="Pfam" id="PF22461"/>
    </source>
</evidence>
<feature type="domain" description="Polysaccharide export protein N-terminal" evidence="15">
    <location>
        <begin position="44"/>
        <end position="128"/>
    </location>
</feature>
<dbReference type="EMBL" id="PVTH01000002">
    <property type="protein sequence ID" value="PRY54498.1"/>
    <property type="molecule type" value="Genomic_DNA"/>
</dbReference>
<dbReference type="InterPro" id="IPR003715">
    <property type="entry name" value="Poly_export_N"/>
</dbReference>
<evidence type="ECO:0000256" key="13">
    <source>
        <dbReference type="ARBA" id="ARBA00023237"/>
    </source>
</evidence>
<evidence type="ECO:0000256" key="8">
    <source>
        <dbReference type="ARBA" id="ARBA00023047"/>
    </source>
</evidence>
<comment type="caution">
    <text evidence="17">The sequence shown here is derived from an EMBL/GenBank/DDBJ whole genome shotgun (WGS) entry which is preliminary data.</text>
</comment>
<evidence type="ECO:0000256" key="14">
    <source>
        <dbReference type="ARBA" id="ARBA00023288"/>
    </source>
</evidence>
<evidence type="ECO:0000256" key="6">
    <source>
        <dbReference type="ARBA" id="ARBA00022692"/>
    </source>
</evidence>
<protein>
    <submittedName>
        <fullName evidence="17">Polysaccharide export outer membrane protein</fullName>
    </submittedName>
</protein>
<keyword evidence="12" id="KW-0564">Palmitate</keyword>
<keyword evidence="9" id="KW-0406">Ion transport</keyword>
<evidence type="ECO:0000256" key="3">
    <source>
        <dbReference type="ARBA" id="ARBA00022448"/>
    </source>
</evidence>
<dbReference type="Pfam" id="PF02563">
    <property type="entry name" value="Poly_export"/>
    <property type="match status" value="1"/>
</dbReference>
<accession>A0A2T0U9F6</accession>
<comment type="subcellular location">
    <subcellularLocation>
        <location evidence="1">Cell outer membrane</location>
        <topology evidence="1">Multi-pass membrane protein</topology>
    </subcellularLocation>
</comment>
<dbReference type="Gene3D" id="3.30.1950.10">
    <property type="entry name" value="wza like domain"/>
    <property type="match status" value="1"/>
</dbReference>
<evidence type="ECO:0000313" key="17">
    <source>
        <dbReference type="EMBL" id="PRY54498.1"/>
    </source>
</evidence>
<keyword evidence="4" id="KW-1134">Transmembrane beta strand</keyword>
<evidence type="ECO:0000256" key="10">
    <source>
        <dbReference type="ARBA" id="ARBA00023114"/>
    </source>
</evidence>
<dbReference type="PANTHER" id="PTHR33619">
    <property type="entry name" value="POLYSACCHARIDE EXPORT PROTEIN GFCE-RELATED"/>
    <property type="match status" value="1"/>
</dbReference>
<keyword evidence="13" id="KW-0998">Cell outer membrane</keyword>
<evidence type="ECO:0000256" key="7">
    <source>
        <dbReference type="ARBA" id="ARBA00022729"/>
    </source>
</evidence>
<keyword evidence="5" id="KW-0762">Sugar transport</keyword>
<dbReference type="PANTHER" id="PTHR33619:SF3">
    <property type="entry name" value="POLYSACCHARIDE EXPORT PROTEIN GFCE-RELATED"/>
    <property type="match status" value="1"/>
</dbReference>
<dbReference type="GO" id="GO:0009279">
    <property type="term" value="C:cell outer membrane"/>
    <property type="evidence" value="ECO:0007669"/>
    <property type="project" value="UniProtKB-SubCell"/>
</dbReference>
<evidence type="ECO:0000256" key="1">
    <source>
        <dbReference type="ARBA" id="ARBA00004571"/>
    </source>
</evidence>
<dbReference type="InterPro" id="IPR049712">
    <property type="entry name" value="Poly_export"/>
</dbReference>
<dbReference type="GO" id="GO:0046930">
    <property type="term" value="C:pore complex"/>
    <property type="evidence" value="ECO:0007669"/>
    <property type="project" value="UniProtKB-KW"/>
</dbReference>
<dbReference type="InterPro" id="IPR054765">
    <property type="entry name" value="SLBB_dom"/>
</dbReference>
<comment type="similarity">
    <text evidence="2">Belongs to the BexD/CtrA/VexA family.</text>
</comment>
<dbReference type="RefSeq" id="WP_106291745.1">
    <property type="nucleotide sequence ID" value="NZ_PVTH01000002.1"/>
</dbReference>
<dbReference type="GO" id="GO:0015288">
    <property type="term" value="F:porin activity"/>
    <property type="evidence" value="ECO:0007669"/>
    <property type="project" value="UniProtKB-KW"/>
</dbReference>
<evidence type="ECO:0000256" key="11">
    <source>
        <dbReference type="ARBA" id="ARBA00023136"/>
    </source>
</evidence>
<dbReference type="AlphaFoldDB" id="A0A2T0U9F6"/>
<evidence type="ECO:0000256" key="12">
    <source>
        <dbReference type="ARBA" id="ARBA00023139"/>
    </source>
</evidence>
<keyword evidence="10" id="KW-0626">Porin</keyword>
<dbReference type="Gene3D" id="3.10.560.10">
    <property type="entry name" value="Outer membrane lipoprotein wza domain like"/>
    <property type="match status" value="1"/>
</dbReference>